<comment type="catalytic activity">
    <reaction evidence="14">
        <text>a di-trans,poly-cis-dolichyl beta-D-mannosyl phosphate + L-threonyl-[protein] = 3-O-(alpha-D-mannosyl)-L-threonyl-[protein] + a di-trans,poly-cis-dolichyl phosphate + H(+)</text>
        <dbReference type="Rhea" id="RHEA:53396"/>
        <dbReference type="Rhea" id="RHEA-COMP:11060"/>
        <dbReference type="Rhea" id="RHEA-COMP:13547"/>
        <dbReference type="Rhea" id="RHEA-COMP:19498"/>
        <dbReference type="Rhea" id="RHEA-COMP:19501"/>
        <dbReference type="ChEBI" id="CHEBI:15378"/>
        <dbReference type="ChEBI" id="CHEBI:30013"/>
        <dbReference type="ChEBI" id="CHEBI:57683"/>
        <dbReference type="ChEBI" id="CHEBI:58211"/>
        <dbReference type="ChEBI" id="CHEBI:137323"/>
        <dbReference type="EC" id="2.4.1.109"/>
    </reaction>
</comment>
<organism evidence="19">
    <name type="scientific">Haemonchus placei</name>
    <name type="common">Barber's pole worm</name>
    <dbReference type="NCBI Taxonomy" id="6290"/>
    <lineage>
        <taxon>Eukaryota</taxon>
        <taxon>Metazoa</taxon>
        <taxon>Ecdysozoa</taxon>
        <taxon>Nematoda</taxon>
        <taxon>Chromadorea</taxon>
        <taxon>Rhabditida</taxon>
        <taxon>Rhabditina</taxon>
        <taxon>Rhabditomorpha</taxon>
        <taxon>Strongyloidea</taxon>
        <taxon>Trichostrongylidae</taxon>
        <taxon>Haemonchus</taxon>
    </lineage>
</organism>
<dbReference type="PANTHER" id="PTHR44227:SF3">
    <property type="entry name" value="PROTEIN O-MANNOSYL-TRANSFERASE TMTC4"/>
    <property type="match status" value="1"/>
</dbReference>
<accession>A0A0N4X428</accession>
<feature type="repeat" description="TPR" evidence="16">
    <location>
        <begin position="232"/>
        <end position="265"/>
    </location>
</feature>
<dbReference type="SMART" id="SM00028">
    <property type="entry name" value="TPR"/>
    <property type="match status" value="2"/>
</dbReference>
<feature type="transmembrane region" description="Helical" evidence="17">
    <location>
        <begin position="6"/>
        <end position="23"/>
    </location>
</feature>
<dbReference type="AlphaFoldDB" id="A0A0N4X428"/>
<dbReference type="GO" id="GO:0005783">
    <property type="term" value="C:endoplasmic reticulum"/>
    <property type="evidence" value="ECO:0007669"/>
    <property type="project" value="UniProtKB-SubCell"/>
</dbReference>
<dbReference type="InterPro" id="IPR019734">
    <property type="entry name" value="TPR_rpt"/>
</dbReference>
<keyword evidence="8 17" id="KW-0812">Transmembrane</keyword>
<keyword evidence="10 16" id="KW-0802">TPR repeat</keyword>
<evidence type="ECO:0000259" key="18">
    <source>
        <dbReference type="Pfam" id="PF08409"/>
    </source>
</evidence>
<keyword evidence="9" id="KW-0677">Repeat</keyword>
<dbReference type="GO" id="GO:0016020">
    <property type="term" value="C:membrane"/>
    <property type="evidence" value="ECO:0007669"/>
    <property type="project" value="UniProtKB-SubCell"/>
</dbReference>
<keyword evidence="7" id="KW-0808">Transferase</keyword>
<evidence type="ECO:0000256" key="4">
    <source>
        <dbReference type="ARBA" id="ARBA00004922"/>
    </source>
</evidence>
<dbReference type="InterPro" id="IPR013618">
    <property type="entry name" value="TMTC_DUF1736"/>
</dbReference>
<comment type="similarity">
    <text evidence="5">Belongs to the TMTC family.</text>
</comment>
<evidence type="ECO:0000256" key="12">
    <source>
        <dbReference type="ARBA" id="ARBA00022989"/>
    </source>
</evidence>
<evidence type="ECO:0000256" key="14">
    <source>
        <dbReference type="ARBA" id="ARBA00045085"/>
    </source>
</evidence>
<keyword evidence="13 17" id="KW-0472">Membrane</keyword>
<evidence type="ECO:0000256" key="9">
    <source>
        <dbReference type="ARBA" id="ARBA00022737"/>
    </source>
</evidence>
<sequence>LMSVFVLALNVVVFSTLIVLATFSKEQGITPICIAMEFLNGIPRKKSFLTRCSLSFLRLYVNNFTSPKFTELDNAAAFLASYSHLWLINLRLLILPYSLCFDYSMGCIPVVQNWTDLRALALPTVLALKCVICITLSAISAVIGVITFLPASNLLVTVGFTVAERVLYLPSVGMCIIMARIFEIARRRIQNAEKFLIAVLVIAMTMTYQRCEEWRTELDLYASGLRVCSQNAKVHYNLGKVLSKIGDVTGAEHNYWNAIRLNPNYEHAMNNLANILEAKGRSGEAEILLRKALRGRPTFAVAWMNLGITLMNQGRYEVSTSSAMIYEVSLIQHFHSPQRVHFIETSCSLSA</sequence>
<feature type="transmembrane region" description="Helical" evidence="17">
    <location>
        <begin position="126"/>
        <end position="149"/>
    </location>
</feature>
<reference evidence="19" key="1">
    <citation type="submission" date="2017-02" db="UniProtKB">
        <authorList>
            <consortium name="WormBaseParasite"/>
        </authorList>
    </citation>
    <scope>IDENTIFICATION</scope>
</reference>
<dbReference type="UniPathway" id="UPA00378"/>
<evidence type="ECO:0000256" key="11">
    <source>
        <dbReference type="ARBA" id="ARBA00022824"/>
    </source>
</evidence>
<evidence type="ECO:0000256" key="1">
    <source>
        <dbReference type="ARBA" id="ARBA00003582"/>
    </source>
</evidence>
<evidence type="ECO:0000256" key="7">
    <source>
        <dbReference type="ARBA" id="ARBA00022679"/>
    </source>
</evidence>
<dbReference type="InterPro" id="IPR052346">
    <property type="entry name" value="O-mannosyl-transferase_TMTC"/>
</dbReference>
<evidence type="ECO:0000313" key="19">
    <source>
        <dbReference type="WBParaSite" id="HPLM_0001912001-mRNA-1"/>
    </source>
</evidence>
<evidence type="ECO:0000256" key="3">
    <source>
        <dbReference type="ARBA" id="ARBA00004240"/>
    </source>
</evidence>
<evidence type="ECO:0000256" key="17">
    <source>
        <dbReference type="SAM" id="Phobius"/>
    </source>
</evidence>
<dbReference type="Pfam" id="PF08409">
    <property type="entry name" value="TMTC_DUF1736"/>
    <property type="match status" value="1"/>
</dbReference>
<dbReference type="WBParaSite" id="HPLM_0001912001-mRNA-1">
    <property type="protein sequence ID" value="HPLM_0001912001-mRNA-1"/>
    <property type="gene ID" value="HPLM_0001912001"/>
</dbReference>
<keyword evidence="11" id="KW-0256">Endoplasmic reticulum</keyword>
<evidence type="ECO:0000256" key="13">
    <source>
        <dbReference type="ARBA" id="ARBA00023136"/>
    </source>
</evidence>
<evidence type="ECO:0000256" key="2">
    <source>
        <dbReference type="ARBA" id="ARBA00004141"/>
    </source>
</evidence>
<evidence type="ECO:0000256" key="5">
    <source>
        <dbReference type="ARBA" id="ARBA00007882"/>
    </source>
</evidence>
<dbReference type="GO" id="GO:0004169">
    <property type="term" value="F:dolichyl-phosphate-mannose-protein mannosyltransferase activity"/>
    <property type="evidence" value="ECO:0007669"/>
    <property type="project" value="UniProtKB-EC"/>
</dbReference>
<evidence type="ECO:0000256" key="6">
    <source>
        <dbReference type="ARBA" id="ARBA00012839"/>
    </source>
</evidence>
<dbReference type="Gene3D" id="1.25.40.10">
    <property type="entry name" value="Tetratricopeptide repeat domain"/>
    <property type="match status" value="1"/>
</dbReference>
<keyword evidence="12 17" id="KW-1133">Transmembrane helix</keyword>
<dbReference type="InterPro" id="IPR011990">
    <property type="entry name" value="TPR-like_helical_dom_sf"/>
</dbReference>
<evidence type="ECO:0000256" key="16">
    <source>
        <dbReference type="PROSITE-ProRule" id="PRU00339"/>
    </source>
</evidence>
<evidence type="ECO:0000256" key="15">
    <source>
        <dbReference type="ARBA" id="ARBA00045102"/>
    </source>
</evidence>
<name>A0A0N4X428_HAEPC</name>
<protein>
    <recommendedName>
        <fullName evidence="6">dolichyl-phosphate-mannose--protein mannosyltransferase</fullName>
        <ecNumber evidence="6">2.4.1.109</ecNumber>
    </recommendedName>
</protein>
<proteinExistence type="inferred from homology"/>
<dbReference type="PROSITE" id="PS50005">
    <property type="entry name" value="TPR"/>
    <property type="match status" value="1"/>
</dbReference>
<dbReference type="PANTHER" id="PTHR44227">
    <property type="match status" value="1"/>
</dbReference>
<dbReference type="GO" id="GO:0030968">
    <property type="term" value="P:endoplasmic reticulum unfolded protein response"/>
    <property type="evidence" value="ECO:0007669"/>
    <property type="project" value="TreeGrafter"/>
</dbReference>
<feature type="transmembrane region" description="Helical" evidence="17">
    <location>
        <begin position="155"/>
        <end position="179"/>
    </location>
</feature>
<dbReference type="EC" id="2.4.1.109" evidence="6"/>
<comment type="function">
    <text evidence="1">Transfers mannosyl residues to the hydroxyl group of serine or threonine residues.</text>
</comment>
<comment type="catalytic activity">
    <reaction evidence="15">
        <text>a di-trans,poly-cis-dolichyl beta-D-mannosyl phosphate + L-seryl-[protein] = 3-O-(alpha-D-mannosyl)-L-seryl-[protein] + a di-trans,poly-cis-dolichyl phosphate + H(+)</text>
        <dbReference type="Rhea" id="RHEA:17377"/>
        <dbReference type="Rhea" id="RHEA-COMP:9863"/>
        <dbReference type="Rhea" id="RHEA-COMP:13546"/>
        <dbReference type="Rhea" id="RHEA-COMP:19498"/>
        <dbReference type="Rhea" id="RHEA-COMP:19501"/>
        <dbReference type="ChEBI" id="CHEBI:15378"/>
        <dbReference type="ChEBI" id="CHEBI:29999"/>
        <dbReference type="ChEBI" id="CHEBI:57683"/>
        <dbReference type="ChEBI" id="CHEBI:58211"/>
        <dbReference type="ChEBI" id="CHEBI:137321"/>
        <dbReference type="EC" id="2.4.1.109"/>
    </reaction>
</comment>
<comment type="pathway">
    <text evidence="4">Protein modification; protein glycosylation.</text>
</comment>
<dbReference type="Pfam" id="PF13432">
    <property type="entry name" value="TPR_16"/>
    <property type="match status" value="1"/>
</dbReference>
<comment type="subcellular location">
    <subcellularLocation>
        <location evidence="3">Endoplasmic reticulum</location>
    </subcellularLocation>
    <subcellularLocation>
        <location evidence="2">Membrane</location>
        <topology evidence="2">Multi-pass membrane protein</topology>
    </subcellularLocation>
</comment>
<evidence type="ECO:0000256" key="10">
    <source>
        <dbReference type="ARBA" id="ARBA00022803"/>
    </source>
</evidence>
<dbReference type="SUPFAM" id="SSF48452">
    <property type="entry name" value="TPR-like"/>
    <property type="match status" value="1"/>
</dbReference>
<feature type="domain" description="DUF1736" evidence="18">
    <location>
        <begin position="64"/>
        <end position="123"/>
    </location>
</feature>
<evidence type="ECO:0000256" key="8">
    <source>
        <dbReference type="ARBA" id="ARBA00022692"/>
    </source>
</evidence>